<accession>A0A8C8UQK3</accession>
<sequence>MKNITKLDENPSLPCFMNLCLVFSVCSHSAHKCVFCPFLFYLMKNYNSFTHNYVHKVLKSNPETQLGVSLSGRVLICCARHSGFGPLNPM</sequence>
<name>A0A8C8UQK3_PERMB</name>
<evidence type="ECO:0000313" key="1">
    <source>
        <dbReference type="Ensembl" id="ENSPEMP00000034181.1"/>
    </source>
</evidence>
<dbReference type="AlphaFoldDB" id="A0A8C8UQK3"/>
<keyword evidence="2" id="KW-1185">Reference proteome</keyword>
<reference evidence="1" key="2">
    <citation type="submission" date="2025-08" db="UniProtKB">
        <authorList>
            <consortium name="Ensembl"/>
        </authorList>
    </citation>
    <scope>IDENTIFICATION</scope>
</reference>
<dbReference type="Proteomes" id="UP000694547">
    <property type="component" value="Chromosome 19"/>
</dbReference>
<dbReference type="Ensembl" id="ENSPEMT00000033624.1">
    <property type="protein sequence ID" value="ENSPEMP00000034181.1"/>
    <property type="gene ID" value="ENSPEMG00000026384.1"/>
</dbReference>
<reference evidence="1 2" key="1">
    <citation type="submission" date="2018-10" db="EMBL/GenBank/DDBJ databases">
        <title>Improved assembly of the deer mouse Peromyscus maniculatus genome.</title>
        <authorList>
            <person name="Lassance J.-M."/>
            <person name="Hoekstra H.E."/>
        </authorList>
    </citation>
    <scope>NUCLEOTIDE SEQUENCE [LARGE SCALE GENOMIC DNA]</scope>
</reference>
<evidence type="ECO:0000313" key="2">
    <source>
        <dbReference type="Proteomes" id="UP000694547"/>
    </source>
</evidence>
<protein>
    <submittedName>
        <fullName evidence="1">Uncharacterized protein</fullName>
    </submittedName>
</protein>
<proteinExistence type="predicted"/>
<dbReference type="GeneTree" id="ENSGT01150000290585"/>
<reference evidence="1" key="3">
    <citation type="submission" date="2025-09" db="UniProtKB">
        <authorList>
            <consortium name="Ensembl"/>
        </authorList>
    </citation>
    <scope>IDENTIFICATION</scope>
</reference>
<organism evidence="1 2">
    <name type="scientific">Peromyscus maniculatus bairdii</name>
    <name type="common">Prairie deer mouse</name>
    <dbReference type="NCBI Taxonomy" id="230844"/>
    <lineage>
        <taxon>Eukaryota</taxon>
        <taxon>Metazoa</taxon>
        <taxon>Chordata</taxon>
        <taxon>Craniata</taxon>
        <taxon>Vertebrata</taxon>
        <taxon>Euteleostomi</taxon>
        <taxon>Mammalia</taxon>
        <taxon>Eutheria</taxon>
        <taxon>Euarchontoglires</taxon>
        <taxon>Glires</taxon>
        <taxon>Rodentia</taxon>
        <taxon>Myomorpha</taxon>
        <taxon>Muroidea</taxon>
        <taxon>Cricetidae</taxon>
        <taxon>Neotominae</taxon>
        <taxon>Peromyscus</taxon>
    </lineage>
</organism>